<dbReference type="AlphaFoldDB" id="A0A8S9YDI0"/>
<protein>
    <recommendedName>
        <fullName evidence="3">Retrotransposon gag domain-containing protein</fullName>
    </recommendedName>
</protein>
<dbReference type="Proteomes" id="UP000822476">
    <property type="component" value="Unassembled WGS sequence"/>
</dbReference>
<keyword evidence="2" id="KW-1185">Reference proteome</keyword>
<evidence type="ECO:0000313" key="2">
    <source>
        <dbReference type="Proteomes" id="UP000822476"/>
    </source>
</evidence>
<reference evidence="1" key="1">
    <citation type="submission" date="2019-07" db="EMBL/GenBank/DDBJ databases">
        <title>Annotation for the trematode Paragonimus miyazaki's.</title>
        <authorList>
            <person name="Choi Y.-J."/>
        </authorList>
    </citation>
    <scope>NUCLEOTIDE SEQUENCE</scope>
    <source>
        <strain evidence="1">Japan</strain>
    </source>
</reference>
<comment type="caution">
    <text evidence="1">The sequence shown here is derived from an EMBL/GenBank/DDBJ whole genome shotgun (WGS) entry which is preliminary data.</text>
</comment>
<gene>
    <name evidence="1" type="ORF">EG68_12101</name>
</gene>
<accession>A0A8S9YDI0</accession>
<dbReference type="EMBL" id="JTDE01010010">
    <property type="protein sequence ID" value="KAF7234372.1"/>
    <property type="molecule type" value="Genomic_DNA"/>
</dbReference>
<feature type="non-terminal residue" evidence="1">
    <location>
        <position position="1"/>
    </location>
</feature>
<name>A0A8S9YDI0_9TREM</name>
<proteinExistence type="predicted"/>
<evidence type="ECO:0000313" key="1">
    <source>
        <dbReference type="EMBL" id="KAF7234372.1"/>
    </source>
</evidence>
<organism evidence="1 2">
    <name type="scientific">Paragonimus skrjabini miyazakii</name>
    <dbReference type="NCBI Taxonomy" id="59628"/>
    <lineage>
        <taxon>Eukaryota</taxon>
        <taxon>Metazoa</taxon>
        <taxon>Spiralia</taxon>
        <taxon>Lophotrochozoa</taxon>
        <taxon>Platyhelminthes</taxon>
        <taxon>Trematoda</taxon>
        <taxon>Digenea</taxon>
        <taxon>Plagiorchiida</taxon>
        <taxon>Troglotremata</taxon>
        <taxon>Troglotrematidae</taxon>
        <taxon>Paragonimus</taxon>
    </lineage>
</organism>
<dbReference type="OrthoDB" id="6303675at2759"/>
<sequence>GCRVSSADCYRPAIKAPLSFDSGANLPLWRRKVDLYLANIPTVPQGPYISSLLSGNIQEVLWASDLSTTATAAAIWSKLEELYPVPDNRKESRTTVWSRRQLLGETVEDYANQLQVLVARAFPDTPKGTKDLLVFERFIEGIRDLPTRRRFIQEPPTDLSCAIRLARSYAKSAELVPERDGNCMTVRHLTATTSIRNHTRSHHCDPPQWNRGIQGLSQTHQRPWCTVVPSDGRYVRPPMGRWKLRVANGTMPRSLSVTRVPFVIDGVSVFHDFAGRNILGGNHRM</sequence>
<evidence type="ECO:0008006" key="3">
    <source>
        <dbReference type="Google" id="ProtNLM"/>
    </source>
</evidence>